<evidence type="ECO:0000256" key="6">
    <source>
        <dbReference type="ARBA" id="ARBA00022741"/>
    </source>
</evidence>
<dbReference type="Gene3D" id="3.30.980.10">
    <property type="entry name" value="Threonyl-trna Synthetase, Chain A, domain 2"/>
    <property type="match status" value="1"/>
</dbReference>
<dbReference type="InterPro" id="IPR036621">
    <property type="entry name" value="Anticodon-bd_dom_sf"/>
</dbReference>
<keyword evidence="12" id="KW-0694">RNA-binding</keyword>
<dbReference type="GO" id="GO:0006435">
    <property type="term" value="P:threonyl-tRNA aminoacylation"/>
    <property type="evidence" value="ECO:0007669"/>
    <property type="project" value="UniProtKB-UniRule"/>
</dbReference>
<evidence type="ECO:0000256" key="10">
    <source>
        <dbReference type="ARBA" id="ARBA00023146"/>
    </source>
</evidence>
<dbReference type="InterPro" id="IPR045864">
    <property type="entry name" value="aa-tRNA-synth_II/BPL/LPL"/>
</dbReference>
<dbReference type="EMBL" id="MIYV01000020">
    <property type="protein sequence ID" value="OIR11241.1"/>
    <property type="molecule type" value="Genomic_DNA"/>
</dbReference>
<comment type="catalytic activity">
    <reaction evidence="11 12">
        <text>tRNA(Thr) + L-threonine + ATP = L-threonyl-tRNA(Thr) + AMP + diphosphate + H(+)</text>
        <dbReference type="Rhea" id="RHEA:24624"/>
        <dbReference type="Rhea" id="RHEA-COMP:9670"/>
        <dbReference type="Rhea" id="RHEA-COMP:9704"/>
        <dbReference type="ChEBI" id="CHEBI:15378"/>
        <dbReference type="ChEBI" id="CHEBI:30616"/>
        <dbReference type="ChEBI" id="CHEBI:33019"/>
        <dbReference type="ChEBI" id="CHEBI:57926"/>
        <dbReference type="ChEBI" id="CHEBI:78442"/>
        <dbReference type="ChEBI" id="CHEBI:78534"/>
        <dbReference type="ChEBI" id="CHEBI:456215"/>
        <dbReference type="EC" id="6.1.1.3"/>
    </reaction>
</comment>
<dbReference type="GO" id="GO:0002161">
    <property type="term" value="F:aminoacyl-tRNA deacylase activity"/>
    <property type="evidence" value="ECO:0007669"/>
    <property type="project" value="UniProtKB-ARBA"/>
</dbReference>
<comment type="cofactor">
    <cofactor evidence="12">
        <name>Zn(2+)</name>
        <dbReference type="ChEBI" id="CHEBI:29105"/>
    </cofactor>
    <text evidence="12">Binds 1 zinc ion per subunit.</text>
</comment>
<keyword evidence="5 12" id="KW-0479">Metal-binding</keyword>
<dbReference type="FunFam" id="3.30.930.10:FF:000002">
    <property type="entry name" value="Threonine--tRNA ligase"/>
    <property type="match status" value="1"/>
</dbReference>
<sequence>MKDDSDEGLYIMRHSCAHLLAQAVTKLFPEAKPTIGPPVKDGFYYDFYMDPINENDLNKIEKLMRKIVKQNIPIQREEHDNETLREMFSNNLFKSEIMDDKIGEDVGSSAYRQGEFVDLCRGPHVESTSKLRWFKLTNTSQAFWRGDSSRETLVRIYGMCYSSKEDLQTRETLLREAAKRDHRKLGKDLQLFHIDEMVGQGLILWTPRGTIVRNELQQFISEHLTRQGYQQIHTPHIGKLDLYKTSGHFPYYQDSQYPPIVKRDTLRRLSDEECSCSDLTNLMSEGDIDGYMLKPMNCPHHIRVYASQPRSYRDLPLRLAEFGTVYRWEQSGEISGMTRVRGFTQDDAHLFVTEDQIEQELLGCIELVKIIFGTLGMENYRVRIGLRDPNSDKYVGSPEKWNKAEDACRNATASLGVEFSEEPGEAAFYGPKIDFVVNDVLGREWQLGTVQVDYNLPERFNLSYTGSDGNKHQPVMIHRAPFGSMERFCGVLIEHFNGMFPTWLSPTQVHILTISEKHKNYAEKIARTLHELAIRVEMDTGDDTIGKKLRTHRSMRPAYLMILGDDEQNNGTVSFMGPDREQNTGISLEQFILSITTEINSKV</sequence>
<evidence type="ECO:0000313" key="14">
    <source>
        <dbReference type="EMBL" id="OIR11241.1"/>
    </source>
</evidence>
<dbReference type="InterPro" id="IPR004154">
    <property type="entry name" value="Anticodon-bd"/>
</dbReference>
<evidence type="ECO:0000256" key="7">
    <source>
        <dbReference type="ARBA" id="ARBA00022833"/>
    </source>
</evidence>
<evidence type="ECO:0000256" key="2">
    <source>
        <dbReference type="ARBA" id="ARBA00008226"/>
    </source>
</evidence>
<dbReference type="InterPro" id="IPR012947">
    <property type="entry name" value="tRNA_SAD"/>
</dbReference>
<dbReference type="GO" id="GO:0000049">
    <property type="term" value="F:tRNA binding"/>
    <property type="evidence" value="ECO:0007669"/>
    <property type="project" value="UniProtKB-KW"/>
</dbReference>
<dbReference type="Gene3D" id="3.40.50.800">
    <property type="entry name" value="Anticodon-binding domain"/>
    <property type="match status" value="1"/>
</dbReference>
<keyword evidence="8 12" id="KW-0067">ATP-binding</keyword>
<comment type="caution">
    <text evidence="12">Lacks conserved residue(s) required for the propagation of feature annotation.</text>
</comment>
<dbReference type="AlphaFoldDB" id="A0A1J5SRV1"/>
<organism evidence="14 15">
    <name type="scientific">Marine Group III euryarchaeote CG-Epi6</name>
    <dbReference type="NCBI Taxonomy" id="1889000"/>
    <lineage>
        <taxon>Archaea</taxon>
        <taxon>Methanobacteriati</taxon>
        <taxon>Thermoplasmatota</taxon>
        <taxon>Thermoplasmata</taxon>
        <taxon>Candidatus Thermoprofundales</taxon>
    </lineage>
</organism>
<keyword evidence="9 12" id="KW-0648">Protein biosynthesis</keyword>
<feature type="binding site" evidence="12">
    <location>
        <position position="298"/>
    </location>
    <ligand>
        <name>Zn(2+)</name>
        <dbReference type="ChEBI" id="CHEBI:29105"/>
        <note>catalytic</note>
    </ligand>
</feature>
<dbReference type="GO" id="GO:0005737">
    <property type="term" value="C:cytoplasm"/>
    <property type="evidence" value="ECO:0007669"/>
    <property type="project" value="UniProtKB-SubCell"/>
</dbReference>
<dbReference type="InterPro" id="IPR047246">
    <property type="entry name" value="ThrRS_anticodon"/>
</dbReference>
<reference evidence="14 15" key="1">
    <citation type="submission" date="2016-08" db="EMBL/GenBank/DDBJ databases">
        <title>New Insights into Marine Group III Euryarchaeota, from dark to light.</title>
        <authorList>
            <person name="Haro-Moreno J.M."/>
            <person name="Rodriguez-Valera F."/>
            <person name="Lopez-Garcia P."/>
            <person name="Moreira D."/>
            <person name="Martin-Cuadrado A.B."/>
        </authorList>
    </citation>
    <scope>NUCLEOTIDE SEQUENCE [LARGE SCALE GENOMIC DNA]</scope>
    <source>
        <strain evidence="14">CG-Epi6</strain>
    </source>
</reference>
<keyword evidence="6 12" id="KW-0547">Nucleotide-binding</keyword>
<protein>
    <recommendedName>
        <fullName evidence="12">Threonine--tRNA ligase</fullName>
        <ecNumber evidence="12">6.1.1.3</ecNumber>
    </recommendedName>
    <alternativeName>
        <fullName evidence="12">Threonyl-tRNA synthetase</fullName>
        <shortName evidence="12">ThrRS</shortName>
    </alternativeName>
</protein>
<dbReference type="SUPFAM" id="SSF55681">
    <property type="entry name" value="Class II aaRS and biotin synthetases"/>
    <property type="match status" value="1"/>
</dbReference>
<feature type="binding site" evidence="12">
    <location>
        <position position="349"/>
    </location>
    <ligand>
        <name>Zn(2+)</name>
        <dbReference type="ChEBI" id="CHEBI:29105"/>
        <note>catalytic</note>
    </ligand>
</feature>
<evidence type="ECO:0000256" key="5">
    <source>
        <dbReference type="ARBA" id="ARBA00022723"/>
    </source>
</evidence>
<dbReference type="PANTHER" id="PTHR11451">
    <property type="entry name" value="THREONINE-TRNA LIGASE"/>
    <property type="match status" value="1"/>
</dbReference>
<dbReference type="SUPFAM" id="SSF52954">
    <property type="entry name" value="Class II aaRS ABD-related"/>
    <property type="match status" value="1"/>
</dbReference>
<dbReference type="Gene3D" id="3.30.930.10">
    <property type="entry name" value="Bira Bifunctional Protein, Domain 2"/>
    <property type="match status" value="1"/>
</dbReference>
<keyword evidence="3 12" id="KW-0820">tRNA-binding</keyword>
<keyword evidence="10 12" id="KW-0030">Aminoacyl-tRNA synthetase</keyword>
<name>A0A1J5SRV1_9ARCH</name>
<dbReference type="CDD" id="cd00860">
    <property type="entry name" value="ThrRS_anticodon"/>
    <property type="match status" value="1"/>
</dbReference>
<evidence type="ECO:0000256" key="9">
    <source>
        <dbReference type="ARBA" id="ARBA00022917"/>
    </source>
</evidence>
<dbReference type="Pfam" id="PF07973">
    <property type="entry name" value="tRNA_SAD"/>
    <property type="match status" value="1"/>
</dbReference>
<keyword evidence="12" id="KW-0963">Cytoplasm</keyword>
<evidence type="ECO:0000256" key="8">
    <source>
        <dbReference type="ARBA" id="ARBA00022840"/>
    </source>
</evidence>
<evidence type="ECO:0000256" key="3">
    <source>
        <dbReference type="ARBA" id="ARBA00022555"/>
    </source>
</evidence>
<dbReference type="NCBIfam" id="TIGR00418">
    <property type="entry name" value="thrS"/>
    <property type="match status" value="1"/>
</dbReference>
<keyword evidence="7 12" id="KW-0862">Zinc</keyword>
<dbReference type="InterPro" id="IPR033728">
    <property type="entry name" value="ThrRS_core"/>
</dbReference>
<dbReference type="Pfam" id="PF03129">
    <property type="entry name" value="HGTP_anticodon"/>
    <property type="match status" value="1"/>
</dbReference>
<comment type="subcellular location">
    <subcellularLocation>
        <location evidence="1 12">Cytoplasm</location>
    </subcellularLocation>
</comment>
<dbReference type="SUPFAM" id="SSF55186">
    <property type="entry name" value="ThrRS/AlaRS common domain"/>
    <property type="match status" value="1"/>
</dbReference>
<dbReference type="FunFam" id="3.30.980.10:FF:000005">
    <property type="entry name" value="Threonyl-tRNA synthetase, mitochondrial"/>
    <property type="match status" value="1"/>
</dbReference>
<dbReference type="HAMAP" id="MF_00184">
    <property type="entry name" value="Thr_tRNA_synth"/>
    <property type="match status" value="1"/>
</dbReference>
<dbReference type="PRINTS" id="PR01047">
    <property type="entry name" value="TRNASYNTHTHR"/>
</dbReference>
<dbReference type="Gene3D" id="3.30.54.20">
    <property type="match status" value="1"/>
</dbReference>
<comment type="caution">
    <text evidence="14">The sequence shown here is derived from an EMBL/GenBank/DDBJ whole genome shotgun (WGS) entry which is preliminary data.</text>
</comment>
<accession>A0A1J5SRV1</accession>
<evidence type="ECO:0000259" key="13">
    <source>
        <dbReference type="PROSITE" id="PS50862"/>
    </source>
</evidence>
<dbReference type="CDD" id="cd00771">
    <property type="entry name" value="ThrRS_core"/>
    <property type="match status" value="1"/>
</dbReference>
<proteinExistence type="inferred from homology"/>
<comment type="subunit">
    <text evidence="12">Homodimer.</text>
</comment>
<dbReference type="InterPro" id="IPR002320">
    <property type="entry name" value="Thr-tRNA-ligase_IIa"/>
</dbReference>
<dbReference type="EC" id="6.1.1.3" evidence="12"/>
<dbReference type="GO" id="GO:0004829">
    <property type="term" value="F:threonine-tRNA ligase activity"/>
    <property type="evidence" value="ECO:0007669"/>
    <property type="project" value="UniProtKB-UniRule"/>
</dbReference>
<dbReference type="InterPro" id="IPR002314">
    <property type="entry name" value="aa-tRNA-synt_IIb"/>
</dbReference>
<gene>
    <name evidence="12" type="primary">thrS</name>
    <name evidence="14" type="ORF">BEU03_00570</name>
</gene>
<dbReference type="Proteomes" id="UP000183403">
    <property type="component" value="Unassembled WGS sequence"/>
</dbReference>
<keyword evidence="4 12" id="KW-0436">Ligase</keyword>
<evidence type="ECO:0000256" key="4">
    <source>
        <dbReference type="ARBA" id="ARBA00022598"/>
    </source>
</evidence>
<dbReference type="PROSITE" id="PS50862">
    <property type="entry name" value="AA_TRNA_LIGASE_II"/>
    <property type="match status" value="1"/>
</dbReference>
<dbReference type="SMART" id="SM00863">
    <property type="entry name" value="tRNA_SAD"/>
    <property type="match status" value="1"/>
</dbReference>
<evidence type="ECO:0000256" key="12">
    <source>
        <dbReference type="HAMAP-Rule" id="MF_00184"/>
    </source>
</evidence>
<comment type="similarity">
    <text evidence="2 12">Belongs to the class-II aminoacyl-tRNA synthetase family.</text>
</comment>
<feature type="domain" description="Aminoacyl-transfer RNA synthetases class-II family profile" evidence="13">
    <location>
        <begin position="181"/>
        <end position="501"/>
    </location>
</feature>
<dbReference type="PANTHER" id="PTHR11451:SF44">
    <property type="entry name" value="THREONINE--TRNA LIGASE, CHLOROPLASTIC_MITOCHONDRIAL 2"/>
    <property type="match status" value="1"/>
</dbReference>
<dbReference type="Pfam" id="PF00587">
    <property type="entry name" value="tRNA-synt_2b"/>
    <property type="match status" value="1"/>
</dbReference>
<evidence type="ECO:0000256" key="11">
    <source>
        <dbReference type="ARBA" id="ARBA00049515"/>
    </source>
</evidence>
<feature type="binding site" evidence="12">
    <location>
        <position position="478"/>
    </location>
    <ligand>
        <name>Zn(2+)</name>
        <dbReference type="ChEBI" id="CHEBI:29105"/>
        <note>catalytic</note>
    </ligand>
</feature>
<dbReference type="InterPro" id="IPR006195">
    <property type="entry name" value="aa-tRNA-synth_II"/>
</dbReference>
<dbReference type="InterPro" id="IPR018163">
    <property type="entry name" value="Thr/Ala-tRNA-synth_IIc_edit"/>
</dbReference>
<dbReference type="GO" id="GO:0005524">
    <property type="term" value="F:ATP binding"/>
    <property type="evidence" value="ECO:0007669"/>
    <property type="project" value="UniProtKB-UniRule"/>
</dbReference>
<evidence type="ECO:0000313" key="15">
    <source>
        <dbReference type="Proteomes" id="UP000183403"/>
    </source>
</evidence>
<evidence type="ECO:0000256" key="1">
    <source>
        <dbReference type="ARBA" id="ARBA00004496"/>
    </source>
</evidence>
<dbReference type="GO" id="GO:0046872">
    <property type="term" value="F:metal ion binding"/>
    <property type="evidence" value="ECO:0007669"/>
    <property type="project" value="UniProtKB-KW"/>
</dbReference>